<dbReference type="HOGENOM" id="CLU_1893185_0_0_0"/>
<proteinExistence type="predicted"/>
<sequence>MAHLGPLFALALGAAPLRAQPARDGDAPCAEASTQLELTGCWSDAAKHREAAAAATYDSVRARLRGRERATTLRLVTQSRDAWRRARDLQCAAARSLYGAGSAAPMVAARCRAALADQWATWLRAEFLSDDDGK</sequence>
<dbReference type="EMBL" id="CP007128">
    <property type="protein sequence ID" value="AHG90271.1"/>
    <property type="molecule type" value="Genomic_DNA"/>
</dbReference>
<dbReference type="AlphaFoldDB" id="W0RHN1"/>
<evidence type="ECO:0000313" key="3">
    <source>
        <dbReference type="Proteomes" id="UP000019151"/>
    </source>
</evidence>
<dbReference type="KEGG" id="gba:J421_2734"/>
<dbReference type="InParanoid" id="W0RHN1"/>
<dbReference type="Gene3D" id="1.20.1270.180">
    <property type="match status" value="1"/>
</dbReference>
<dbReference type="Pfam" id="PF07007">
    <property type="entry name" value="LprI"/>
    <property type="match status" value="1"/>
</dbReference>
<name>W0RHN1_9BACT</name>
<feature type="domain" description="Lysozyme inhibitor LprI-like N-terminal" evidence="1">
    <location>
        <begin position="29"/>
        <end position="120"/>
    </location>
</feature>
<keyword evidence="3" id="KW-1185">Reference proteome</keyword>
<dbReference type="InterPro" id="IPR009739">
    <property type="entry name" value="LprI-like_N"/>
</dbReference>
<dbReference type="STRING" id="861299.J421_2734"/>
<dbReference type="Proteomes" id="UP000019151">
    <property type="component" value="Chromosome"/>
</dbReference>
<evidence type="ECO:0000313" key="2">
    <source>
        <dbReference type="EMBL" id="AHG90271.1"/>
    </source>
</evidence>
<dbReference type="eggNOG" id="COG3755">
    <property type="taxonomic scope" value="Bacteria"/>
</dbReference>
<protein>
    <recommendedName>
        <fullName evidence="1">Lysozyme inhibitor LprI-like N-terminal domain-containing protein</fullName>
    </recommendedName>
</protein>
<reference evidence="2 3" key="1">
    <citation type="journal article" date="2014" name="Genome Announc.">
        <title>Genome Sequence and Methylome of Soil Bacterium Gemmatirosa kalamazoonensis KBS708T, a Member of the Rarely Cultivated Gemmatimonadetes Phylum.</title>
        <authorList>
            <person name="Debruyn J.M."/>
            <person name="Radosevich M."/>
            <person name="Wommack K.E."/>
            <person name="Polson S.W."/>
            <person name="Hauser L.J."/>
            <person name="Fawaz M.N."/>
            <person name="Korlach J."/>
            <person name="Tsai Y.C."/>
        </authorList>
    </citation>
    <scope>NUCLEOTIDE SEQUENCE [LARGE SCALE GENOMIC DNA]</scope>
    <source>
        <strain evidence="2 3">KBS708</strain>
    </source>
</reference>
<organism evidence="2 3">
    <name type="scientific">Gemmatirosa kalamazoonensis</name>
    <dbReference type="NCBI Taxonomy" id="861299"/>
    <lineage>
        <taxon>Bacteria</taxon>
        <taxon>Pseudomonadati</taxon>
        <taxon>Gemmatimonadota</taxon>
        <taxon>Gemmatimonadia</taxon>
        <taxon>Gemmatimonadales</taxon>
        <taxon>Gemmatimonadaceae</taxon>
        <taxon>Gemmatirosa</taxon>
    </lineage>
</organism>
<evidence type="ECO:0000259" key="1">
    <source>
        <dbReference type="Pfam" id="PF07007"/>
    </source>
</evidence>
<gene>
    <name evidence="2" type="ORF">J421_2734</name>
</gene>
<accession>W0RHN1</accession>